<evidence type="ECO:0000313" key="1">
    <source>
        <dbReference type="EMBL" id="WMX47306.1"/>
    </source>
</evidence>
<sequence>MSGHAPCWDSFDEDTMKGLFGDRETRVEEQVLENDGNARGMTWGECRITSYDGDRIRRRVNVDVHRLDGLYGTDGHRWPREFLTSWAVPLGEGLPGMASGERAWIALPEGCTGVVGEFEAAAVVDVSMGMGRDHPSAYEEEDRADLTRAVVAAANGVMRDFGCSGTYRTPDRLPAVPERGPVSATSFCGIKGLKRPAGTDKSLTWTRTNGDGGPVRVCEAGYESLGASIRLTTVVDRGLVDLFGKDVLKGGSGVDGPKGYGKVNATRAVYRARCQTGPVVFMVEQDRPLYDDAARLTRELLPAFVEAEAERIGCGPETVKGRTGRS</sequence>
<reference evidence="1 2" key="1">
    <citation type="submission" date="2023-09" db="EMBL/GenBank/DDBJ databases">
        <title>Complete genome of Streptomyces roseicoloratus T14.</title>
        <authorList>
            <person name="Bashizi T."/>
            <person name="Kim M.-J."/>
            <person name="Lee G."/>
            <person name="Tagele S.B."/>
            <person name="Shin J.-H."/>
        </authorList>
    </citation>
    <scope>NUCLEOTIDE SEQUENCE [LARGE SCALE GENOMIC DNA]</scope>
    <source>
        <strain evidence="1 2">T14</strain>
    </source>
</reference>
<protein>
    <recommendedName>
        <fullName evidence="3">Peptidylprolyl isomerase</fullName>
    </recommendedName>
</protein>
<dbReference type="Proteomes" id="UP001250858">
    <property type="component" value="Chromosome"/>
</dbReference>
<organism evidence="1 2">
    <name type="scientific">Streptomyces roseicoloratus</name>
    <dbReference type="NCBI Taxonomy" id="2508722"/>
    <lineage>
        <taxon>Bacteria</taxon>
        <taxon>Bacillati</taxon>
        <taxon>Actinomycetota</taxon>
        <taxon>Actinomycetes</taxon>
        <taxon>Kitasatosporales</taxon>
        <taxon>Streptomycetaceae</taxon>
        <taxon>Streptomyces</taxon>
    </lineage>
</organism>
<proteinExistence type="predicted"/>
<dbReference type="RefSeq" id="WP_309549392.1">
    <property type="nucleotide sequence ID" value="NZ_CP133762.1"/>
</dbReference>
<dbReference type="EMBL" id="CP133762">
    <property type="protein sequence ID" value="WMX47306.1"/>
    <property type="molecule type" value="Genomic_DNA"/>
</dbReference>
<accession>A0ABY9RYQ2</accession>
<evidence type="ECO:0008006" key="3">
    <source>
        <dbReference type="Google" id="ProtNLM"/>
    </source>
</evidence>
<evidence type="ECO:0000313" key="2">
    <source>
        <dbReference type="Proteomes" id="UP001250858"/>
    </source>
</evidence>
<keyword evidence="2" id="KW-1185">Reference proteome</keyword>
<name>A0ABY9RYQ2_9ACTN</name>
<gene>
    <name evidence="1" type="ORF">RGF97_24210</name>
</gene>